<dbReference type="InterPro" id="IPR021782">
    <property type="entry name" value="DUF3347"/>
</dbReference>
<evidence type="ECO:0000313" key="4">
    <source>
        <dbReference type="Proteomes" id="UP000251692"/>
    </source>
</evidence>
<evidence type="ECO:0000256" key="1">
    <source>
        <dbReference type="SAM" id="MobiDB-lite"/>
    </source>
</evidence>
<gene>
    <name evidence="3" type="ORF">DP923_13920</name>
</gene>
<dbReference type="AlphaFoldDB" id="A0A364RBX6"/>
<feature type="compositionally biased region" description="Low complexity" evidence="1">
    <location>
        <begin position="25"/>
        <end position="35"/>
    </location>
</feature>
<dbReference type="Pfam" id="PF11827">
    <property type="entry name" value="DUF3347"/>
    <property type="match status" value="1"/>
</dbReference>
<sequence length="203" mass="21814">MKKTLIAATFCAFIFTACSEQKPATEGQETAQAEQASEDSEAETVVVETPDFTATGGPVKMQVEQLLTDYITLKDALIESDAATAKTAATTVLTAVNAIPVASLAGDEKQYTEEKTQAIKDAATAISGSADLGVQRTHLQPLSEATYALTKAFGATDQKLYYQYCPMAFDDKGAYWISTEEQVLNPYFGDAMLKCGTNKEAYN</sequence>
<evidence type="ECO:0000259" key="2">
    <source>
        <dbReference type="Pfam" id="PF11827"/>
    </source>
</evidence>
<reference evidence="3 4" key="1">
    <citation type="submission" date="2018-06" db="EMBL/GenBank/DDBJ databases">
        <authorList>
            <person name="Liu Z.-W."/>
        </authorList>
    </citation>
    <scope>NUCLEOTIDE SEQUENCE [LARGE SCALE GENOMIC DNA]</scope>
    <source>
        <strain evidence="3 4">2b14</strain>
    </source>
</reference>
<comment type="caution">
    <text evidence="3">The sequence shown here is derived from an EMBL/GenBank/DDBJ whole genome shotgun (WGS) entry which is preliminary data.</text>
</comment>
<reference evidence="3 4" key="2">
    <citation type="submission" date="2018-07" db="EMBL/GenBank/DDBJ databases">
        <title>Pontibacter sp. 2b14 genomic sequence and assembly.</title>
        <authorList>
            <person name="Du Z.-J."/>
        </authorList>
    </citation>
    <scope>NUCLEOTIDE SEQUENCE [LARGE SCALE GENOMIC DNA]</scope>
    <source>
        <strain evidence="3 4">2b14</strain>
    </source>
</reference>
<protein>
    <submittedName>
        <fullName evidence="3">DUF3347 domain-containing protein</fullName>
    </submittedName>
</protein>
<feature type="region of interest" description="Disordered" evidence="1">
    <location>
        <begin position="25"/>
        <end position="44"/>
    </location>
</feature>
<proteinExistence type="predicted"/>
<dbReference type="Proteomes" id="UP000251692">
    <property type="component" value="Unassembled WGS sequence"/>
</dbReference>
<dbReference type="PROSITE" id="PS51257">
    <property type="entry name" value="PROKAR_LIPOPROTEIN"/>
    <property type="match status" value="1"/>
</dbReference>
<name>A0A364RBX6_9BACT</name>
<accession>A0A364RBX6</accession>
<keyword evidence="4" id="KW-1185">Reference proteome</keyword>
<feature type="domain" description="DUF3347" evidence="2">
    <location>
        <begin position="67"/>
        <end position="157"/>
    </location>
</feature>
<dbReference type="EMBL" id="QMDV01000004">
    <property type="protein sequence ID" value="RAU81793.1"/>
    <property type="molecule type" value="Genomic_DNA"/>
</dbReference>
<evidence type="ECO:0000313" key="3">
    <source>
        <dbReference type="EMBL" id="RAU81793.1"/>
    </source>
</evidence>
<dbReference type="RefSeq" id="WP_112306472.1">
    <property type="nucleotide sequence ID" value="NZ_QMDV01000004.1"/>
</dbReference>
<organism evidence="3 4">
    <name type="scientific">Pontibacter arcticus</name>
    <dbReference type="NCBI Taxonomy" id="2080288"/>
    <lineage>
        <taxon>Bacteria</taxon>
        <taxon>Pseudomonadati</taxon>
        <taxon>Bacteroidota</taxon>
        <taxon>Cytophagia</taxon>
        <taxon>Cytophagales</taxon>
        <taxon>Hymenobacteraceae</taxon>
        <taxon>Pontibacter</taxon>
    </lineage>
</organism>
<dbReference type="OrthoDB" id="5513217at2"/>